<dbReference type="PROSITE" id="PS51846">
    <property type="entry name" value="CNNM"/>
    <property type="match status" value="1"/>
</dbReference>
<evidence type="ECO:0000313" key="15">
    <source>
        <dbReference type="Proteomes" id="UP000050465"/>
    </source>
</evidence>
<evidence type="ECO:0000256" key="2">
    <source>
        <dbReference type="ARBA" id="ARBA00006337"/>
    </source>
</evidence>
<dbReference type="PROSITE" id="PS51371">
    <property type="entry name" value="CBS"/>
    <property type="match status" value="1"/>
</dbReference>
<evidence type="ECO:0000256" key="4">
    <source>
        <dbReference type="ARBA" id="ARBA00022692"/>
    </source>
</evidence>
<dbReference type="SUPFAM" id="SSF54631">
    <property type="entry name" value="CBS-domain pair"/>
    <property type="match status" value="1"/>
</dbReference>
<comment type="caution">
    <text evidence="14">The sequence shown here is derived from an EMBL/GenBank/DDBJ whole genome shotgun (WGS) entry which is preliminary data.</text>
</comment>
<dbReference type="GO" id="GO:0005886">
    <property type="term" value="C:plasma membrane"/>
    <property type="evidence" value="ECO:0007669"/>
    <property type="project" value="UniProtKB-SubCell"/>
</dbReference>
<dbReference type="InterPro" id="IPR000644">
    <property type="entry name" value="CBS_dom"/>
</dbReference>
<keyword evidence="3" id="KW-1003">Cell membrane</keyword>
<dbReference type="SUPFAM" id="SSF56176">
    <property type="entry name" value="FAD-binding/transporter-associated domain-like"/>
    <property type="match status" value="1"/>
</dbReference>
<keyword evidence="6 10" id="KW-1133">Transmembrane helix</keyword>
<evidence type="ECO:0000256" key="7">
    <source>
        <dbReference type="ARBA" id="ARBA00023122"/>
    </source>
</evidence>
<dbReference type="PATRIC" id="fig|1666911.3.peg.3049"/>
<protein>
    <submittedName>
        <fullName evidence="14">Putative hemolysin</fullName>
    </submittedName>
</protein>
<keyword evidence="5" id="KW-0677">Repeat</keyword>
<evidence type="ECO:0000256" key="5">
    <source>
        <dbReference type="ARBA" id="ARBA00022737"/>
    </source>
</evidence>
<feature type="transmembrane region" description="Helical" evidence="11">
    <location>
        <begin position="6"/>
        <end position="29"/>
    </location>
</feature>
<dbReference type="PANTHER" id="PTHR43099">
    <property type="entry name" value="UPF0053 PROTEIN YRKA"/>
    <property type="match status" value="1"/>
</dbReference>
<dbReference type="GO" id="GO:0050660">
    <property type="term" value="F:flavin adenine dinucleotide binding"/>
    <property type="evidence" value="ECO:0007669"/>
    <property type="project" value="InterPro"/>
</dbReference>
<dbReference type="InterPro" id="IPR044751">
    <property type="entry name" value="Ion_transp-like_CBS"/>
</dbReference>
<feature type="transmembrane region" description="Helical" evidence="11">
    <location>
        <begin position="104"/>
        <end position="125"/>
    </location>
</feature>
<dbReference type="InterPro" id="IPR016169">
    <property type="entry name" value="FAD-bd_PCMH_sub2"/>
</dbReference>
<keyword evidence="7 9" id="KW-0129">CBS domain</keyword>
<keyword evidence="4 10" id="KW-0812">Transmembrane</keyword>
<accession>A0A0P7ZRT6</accession>
<keyword evidence="8 10" id="KW-0472">Membrane</keyword>
<evidence type="ECO:0000256" key="1">
    <source>
        <dbReference type="ARBA" id="ARBA00004651"/>
    </source>
</evidence>
<dbReference type="Pfam" id="PF00571">
    <property type="entry name" value="CBS"/>
    <property type="match status" value="1"/>
</dbReference>
<evidence type="ECO:0000256" key="6">
    <source>
        <dbReference type="ARBA" id="ARBA00022989"/>
    </source>
</evidence>
<dbReference type="Gene3D" id="3.30.465.10">
    <property type="match status" value="1"/>
</dbReference>
<dbReference type="Proteomes" id="UP000050465">
    <property type="component" value="Unassembled WGS sequence"/>
</dbReference>
<evidence type="ECO:0000256" key="8">
    <source>
        <dbReference type="ARBA" id="ARBA00023136"/>
    </source>
</evidence>
<dbReference type="CDD" id="cd04590">
    <property type="entry name" value="CBS_pair_CorC_HlyC_assoc"/>
    <property type="match status" value="1"/>
</dbReference>
<feature type="transmembrane region" description="Helical" evidence="11">
    <location>
        <begin position="60"/>
        <end position="84"/>
    </location>
</feature>
<dbReference type="AlphaFoldDB" id="A0A0P7ZRT6"/>
<evidence type="ECO:0000259" key="13">
    <source>
        <dbReference type="PROSITE" id="PS51846"/>
    </source>
</evidence>
<dbReference type="Pfam" id="PF01595">
    <property type="entry name" value="CNNM"/>
    <property type="match status" value="1"/>
</dbReference>
<dbReference type="InterPro" id="IPR036318">
    <property type="entry name" value="FAD-bd_PCMH-like_sf"/>
</dbReference>
<feature type="domain" description="CBS" evidence="12">
    <location>
        <begin position="284"/>
        <end position="340"/>
    </location>
</feature>
<evidence type="ECO:0000256" key="11">
    <source>
        <dbReference type="SAM" id="Phobius"/>
    </source>
</evidence>
<dbReference type="Gene3D" id="3.10.580.10">
    <property type="entry name" value="CBS-domain"/>
    <property type="match status" value="1"/>
</dbReference>
<dbReference type="PANTHER" id="PTHR43099:SF5">
    <property type="entry name" value="HLYC_CORC FAMILY TRANSPORTER"/>
    <property type="match status" value="1"/>
</dbReference>
<evidence type="ECO:0000259" key="12">
    <source>
        <dbReference type="PROSITE" id="PS51371"/>
    </source>
</evidence>
<proteinExistence type="inferred from homology"/>
<feature type="domain" description="CNNM transmembrane" evidence="13">
    <location>
        <begin position="1"/>
        <end position="201"/>
    </location>
</feature>
<dbReference type="STRING" id="1666911.HLUCCA11_20645"/>
<gene>
    <name evidence="14" type="primary">tlyC</name>
    <name evidence="14" type="ORF">HLUCCA11_20645</name>
</gene>
<evidence type="ECO:0000256" key="10">
    <source>
        <dbReference type="PROSITE-ProRule" id="PRU01193"/>
    </source>
</evidence>
<comment type="subcellular location">
    <subcellularLocation>
        <location evidence="1">Cell membrane</location>
        <topology evidence="1">Multi-pass membrane protein</topology>
    </subcellularLocation>
</comment>
<dbReference type="EMBL" id="LJZR01000047">
    <property type="protein sequence ID" value="KPQ32739.1"/>
    <property type="molecule type" value="Genomic_DNA"/>
</dbReference>
<dbReference type="InterPro" id="IPR005170">
    <property type="entry name" value="Transptr-assoc_dom"/>
</dbReference>
<evidence type="ECO:0000256" key="3">
    <source>
        <dbReference type="ARBA" id="ARBA00022475"/>
    </source>
</evidence>
<evidence type="ECO:0000313" key="14">
    <source>
        <dbReference type="EMBL" id="KPQ32739.1"/>
    </source>
</evidence>
<reference evidence="14 15" key="1">
    <citation type="submission" date="2015-09" db="EMBL/GenBank/DDBJ databases">
        <title>Identification and resolution of microdiversity through metagenomic sequencing of parallel consortia.</title>
        <authorList>
            <person name="Nelson W.C."/>
            <person name="Romine M.F."/>
            <person name="Lindemann S.R."/>
        </authorList>
    </citation>
    <scope>NUCLEOTIDE SEQUENCE [LARGE SCALE GENOMIC DNA]</scope>
    <source>
        <strain evidence="14">Ana</strain>
    </source>
</reference>
<comment type="similarity">
    <text evidence="2">Belongs to the UPF0053 family.</text>
</comment>
<sequence length="445" mass="48778">MSSIFFEILVVLLLIIANGIFSGSEIAVVSARKVRLEQLADQGNRRARIALKLANAPNSFLATVQIGITLIGILSGALGGATIAQRLKPVFDGIPLLKAYSEGISVTIVVTIITYLSLVMGELGPKRIALNNPEQIACIIARPMRFLARLTALLVHILDVSTDILINLLGVRTSNEPDITEEEIKVLIRQGAEAGMFEEAEHEMVERVFRLGDRPIKAIMTPRTEIDWLDIEGSLEQNLETVMSSNHARFPVGRGSLDNCVGVIRGSNLLRAQLSGQSVNLEALLQSSLYLAESDRALTVIEQFKQTGIHIALVTDEYGGIEGLVTLNNLMEAIVGDLPSTENQEEPLIIQREDGSWLLDGSLDLYELKALIDRDRLPNEETNGFYTIGGFVMYFLGHIPQSSEYFEWSGLRFEVIDMDGTRVDKVLVSLVPAPPTSNTPPDSTT</sequence>
<dbReference type="InterPro" id="IPR002550">
    <property type="entry name" value="CNNM"/>
</dbReference>
<dbReference type="InterPro" id="IPR046342">
    <property type="entry name" value="CBS_dom_sf"/>
</dbReference>
<name>A0A0P7ZRT6_9CYAN</name>
<organism evidence="14 15">
    <name type="scientific">Phormidesmis priestleyi Ana</name>
    <dbReference type="NCBI Taxonomy" id="1666911"/>
    <lineage>
        <taxon>Bacteria</taxon>
        <taxon>Bacillati</taxon>
        <taxon>Cyanobacteriota</taxon>
        <taxon>Cyanophyceae</taxon>
        <taxon>Leptolyngbyales</taxon>
        <taxon>Leptolyngbyaceae</taxon>
        <taxon>Phormidesmis</taxon>
    </lineage>
</organism>
<dbReference type="Pfam" id="PF03471">
    <property type="entry name" value="CorC_HlyC"/>
    <property type="match status" value="1"/>
</dbReference>
<evidence type="ECO:0000256" key="9">
    <source>
        <dbReference type="PROSITE-ProRule" id="PRU00703"/>
    </source>
</evidence>
<dbReference type="InterPro" id="IPR051676">
    <property type="entry name" value="UPF0053_domain"/>
</dbReference>
<dbReference type="SMART" id="SM01091">
    <property type="entry name" value="CorC_HlyC"/>
    <property type="match status" value="1"/>
</dbReference>